<dbReference type="PANTHER" id="PTHR30627:SF24">
    <property type="entry name" value="PENICILLIN-BINDING PROTEIN 4B"/>
    <property type="match status" value="1"/>
</dbReference>
<reference evidence="4" key="1">
    <citation type="submission" date="2016-10" db="EMBL/GenBank/DDBJ databases">
        <authorList>
            <person name="Varghese N."/>
            <person name="Submissions S."/>
        </authorList>
    </citation>
    <scope>NUCLEOTIDE SEQUENCE [LARGE SCALE GENOMIC DNA]</scope>
    <source>
        <strain evidence="4">DSM 22951</strain>
    </source>
</reference>
<accession>A0A2Y8ZWH9</accession>
<dbReference type="RefSeq" id="WP_109687469.1">
    <property type="nucleotide sequence ID" value="NZ_QGDN01000001.1"/>
</dbReference>
<dbReference type="InterPro" id="IPR001460">
    <property type="entry name" value="PCN-bd_Tpept"/>
</dbReference>
<dbReference type="GO" id="GO:0008658">
    <property type="term" value="F:penicillin binding"/>
    <property type="evidence" value="ECO:0007669"/>
    <property type="project" value="InterPro"/>
</dbReference>
<evidence type="ECO:0000313" key="4">
    <source>
        <dbReference type="Proteomes" id="UP000250028"/>
    </source>
</evidence>
<dbReference type="Pfam" id="PF00905">
    <property type="entry name" value="Transpeptidase"/>
    <property type="match status" value="1"/>
</dbReference>
<name>A0A2Y8ZWH9_9MICO</name>
<dbReference type="AlphaFoldDB" id="A0A2Y8ZWH9"/>
<evidence type="ECO:0000313" key="3">
    <source>
        <dbReference type="EMBL" id="SSA35896.1"/>
    </source>
</evidence>
<feature type="domain" description="Penicillin binding protein A dimerisation" evidence="2">
    <location>
        <begin position="52"/>
        <end position="134"/>
    </location>
</feature>
<organism evidence="3 4">
    <name type="scientific">Branchiibius hedensis</name>
    <dbReference type="NCBI Taxonomy" id="672460"/>
    <lineage>
        <taxon>Bacteria</taxon>
        <taxon>Bacillati</taxon>
        <taxon>Actinomycetota</taxon>
        <taxon>Actinomycetes</taxon>
        <taxon>Micrococcales</taxon>
        <taxon>Dermacoccaceae</taxon>
        <taxon>Branchiibius</taxon>
    </lineage>
</organism>
<dbReference type="PANTHER" id="PTHR30627">
    <property type="entry name" value="PEPTIDOGLYCAN D,D-TRANSPEPTIDASE"/>
    <property type="match status" value="1"/>
</dbReference>
<dbReference type="InterPro" id="IPR012338">
    <property type="entry name" value="Beta-lactam/transpept-like"/>
</dbReference>
<evidence type="ECO:0000259" key="2">
    <source>
        <dbReference type="Pfam" id="PF21922"/>
    </source>
</evidence>
<dbReference type="GO" id="GO:0071555">
    <property type="term" value="P:cell wall organization"/>
    <property type="evidence" value="ECO:0007669"/>
    <property type="project" value="TreeGrafter"/>
</dbReference>
<evidence type="ECO:0000259" key="1">
    <source>
        <dbReference type="Pfam" id="PF00905"/>
    </source>
</evidence>
<sequence>MNAPIRRLGLVLAAMFCALLVAATTIQFVQAQSLNERPGNRRTLLATYGKQRGAILVDGKAVAQSVPVDDDYKYLRTYPQGKLYASVTGYYSIVYGTSGIENSYNDLLSGSSDKLFYRRIVDMVTGQSQKGASVELTINPKAQQVAADAMGSQRGAVVALDPRSGAILAMYSSPSYNPNSLASHDLSSVMKTWQQLTTEQSNPMLNRSINELYPPGSTFKLITSAAALSSGKYTTQSELNGAARLPLPGTSISLPNDNGQACGANDKTTLQHALTISCNTAFGSLGIDLGEDALRNQASKFGFSQPVTVPMSVTPSVYPTGMDKAQTAMSAIGQFDVRATPLQMAMVAAGIANDGKVMTPYLGQTVRDANLNIIQSADPKLFSTAVTPQVANDLTTMMVSVVDEGTGTKARIDGVKVAGKTGTAETAANRNADVWFVGFAPADNPTVAVAVLVEDGGTAGQEALGGTVAAPIAKKVMEAVLQQ</sequence>
<dbReference type="InterPro" id="IPR050515">
    <property type="entry name" value="Beta-lactam/transpept"/>
</dbReference>
<dbReference type="Gene3D" id="3.90.1310.10">
    <property type="entry name" value="Penicillin-binding protein 2a (Domain 2)"/>
    <property type="match status" value="1"/>
</dbReference>
<dbReference type="Pfam" id="PF21922">
    <property type="entry name" value="PBP_dimer_2"/>
    <property type="match status" value="1"/>
</dbReference>
<gene>
    <name evidence="3" type="ORF">SAMN04489750_3271</name>
</gene>
<protein>
    <submittedName>
        <fullName evidence="3">Cell elongation-specific peptidoglycan D,D-transpeptidase</fullName>
    </submittedName>
</protein>
<dbReference type="EMBL" id="UESZ01000001">
    <property type="protein sequence ID" value="SSA35896.1"/>
    <property type="molecule type" value="Genomic_DNA"/>
</dbReference>
<dbReference type="InterPro" id="IPR054120">
    <property type="entry name" value="PBPA_dimer"/>
</dbReference>
<proteinExistence type="predicted"/>
<dbReference type="OrthoDB" id="9766847at2"/>
<dbReference type="Proteomes" id="UP000250028">
    <property type="component" value="Unassembled WGS sequence"/>
</dbReference>
<feature type="domain" description="Penicillin-binding protein transpeptidase" evidence="1">
    <location>
        <begin position="155"/>
        <end position="478"/>
    </location>
</feature>
<keyword evidence="4" id="KW-1185">Reference proteome</keyword>
<dbReference type="SUPFAM" id="SSF56601">
    <property type="entry name" value="beta-lactamase/transpeptidase-like"/>
    <property type="match status" value="1"/>
</dbReference>
<dbReference type="GO" id="GO:0071972">
    <property type="term" value="F:peptidoglycan L,D-transpeptidase activity"/>
    <property type="evidence" value="ECO:0007669"/>
    <property type="project" value="TreeGrafter"/>
</dbReference>
<dbReference type="GO" id="GO:0005886">
    <property type="term" value="C:plasma membrane"/>
    <property type="evidence" value="ECO:0007669"/>
    <property type="project" value="TreeGrafter"/>
</dbReference>
<dbReference type="Gene3D" id="3.40.710.10">
    <property type="entry name" value="DD-peptidase/beta-lactamase superfamily"/>
    <property type="match status" value="1"/>
</dbReference>